<dbReference type="RefSeq" id="WP_024555627.1">
    <property type="nucleotide sequence ID" value="NZ_LFEJ01000023.1"/>
</dbReference>
<reference evidence="1 2" key="1">
    <citation type="submission" date="2015-06" db="EMBL/GenBank/DDBJ databases">
        <title>Genome sequencing of Cronobacter sp. strain DJ34 isolated from petroleum contaminated sludge of Duliajan Oil Fields, Assam, India.</title>
        <authorList>
            <person name="Pal S."/>
            <person name="Banerjee T.D."/>
            <person name="Roy A."/>
            <person name="Sar P."/>
            <person name="Kazy S.K."/>
        </authorList>
    </citation>
    <scope>NUCLEOTIDE SEQUENCE [LARGE SCALE GENOMIC DNA]</scope>
    <source>
        <strain evidence="1 2">DJ34</strain>
    </source>
</reference>
<dbReference type="PATRIC" id="fig|1656095.3.peg.1544"/>
<protein>
    <submittedName>
        <fullName evidence="1">Cellulose synthase</fullName>
    </submittedName>
</protein>
<dbReference type="InterPro" id="IPR022798">
    <property type="entry name" value="BcsD_bac"/>
</dbReference>
<comment type="caution">
    <text evidence="1">The sequence shown here is derived from an EMBL/GenBank/DDBJ whole genome shotgun (WGS) entry which is preliminary data.</text>
</comment>
<organism evidence="1 2">
    <name type="scientific">Franconibacter pulveris</name>
    <dbReference type="NCBI Taxonomy" id="435910"/>
    <lineage>
        <taxon>Bacteria</taxon>
        <taxon>Pseudomonadati</taxon>
        <taxon>Pseudomonadota</taxon>
        <taxon>Gammaproteobacteria</taxon>
        <taxon>Enterobacterales</taxon>
        <taxon>Enterobacteriaceae</taxon>
        <taxon>Franconibacter</taxon>
    </lineage>
</organism>
<dbReference type="STRING" id="1121863.GCA_000621185_01383"/>
<evidence type="ECO:0000313" key="2">
    <source>
        <dbReference type="Proteomes" id="UP000037315"/>
    </source>
</evidence>
<evidence type="ECO:0000313" key="1">
    <source>
        <dbReference type="EMBL" id="KMV33390.1"/>
    </source>
</evidence>
<keyword evidence="2" id="KW-1185">Reference proteome</keyword>
<name>A0A0J8VLK1_9ENTR</name>
<dbReference type="OrthoDB" id="6078279at2"/>
<dbReference type="GO" id="GO:0030244">
    <property type="term" value="P:cellulose biosynthetic process"/>
    <property type="evidence" value="ECO:0007669"/>
    <property type="project" value="InterPro"/>
</dbReference>
<dbReference type="Proteomes" id="UP000037315">
    <property type="component" value="Unassembled WGS sequence"/>
</dbReference>
<dbReference type="EMBL" id="LFEJ01000023">
    <property type="protein sequence ID" value="KMV33390.1"/>
    <property type="molecule type" value="Genomic_DNA"/>
</dbReference>
<dbReference type="Pfam" id="PF03500">
    <property type="entry name" value="Cellsynth_D"/>
    <property type="match status" value="1"/>
</dbReference>
<proteinExistence type="predicted"/>
<gene>
    <name evidence="1" type="ORF">ACH50_17195</name>
</gene>
<dbReference type="AlphaFoldDB" id="A0A0J8VLK1"/>
<sequence length="159" mass="17723">MALDTSNSVLMAYFQQQQTPPGWFDLLTIMVDGMVTNVGETESQPFLKQMGETMADRFPLPVSQTVGELEAAMNAKLAAFGWGVVDIAANDDGMLLRHQALPVYRDAAGQTRWCNALCAILEGLYGRWLYAQGGEAKLVVKRHRLFSVSDVQFRYFNPQ</sequence>
<dbReference type="Gene3D" id="3.30.70.2590">
    <property type="match status" value="1"/>
</dbReference>
<dbReference type="InterPro" id="IPR038470">
    <property type="entry name" value="Cellsynth_D_sf"/>
</dbReference>
<accession>A0A0J8VLK1</accession>